<keyword evidence="8" id="KW-0238">DNA-binding</keyword>
<evidence type="ECO:0000256" key="10">
    <source>
        <dbReference type="ARBA" id="ARBA00023204"/>
    </source>
</evidence>
<keyword evidence="10 15" id="KW-0234">DNA repair</keyword>
<dbReference type="InterPro" id="IPR012340">
    <property type="entry name" value="NA-bd_OB-fold"/>
</dbReference>
<dbReference type="Pfam" id="PF00270">
    <property type="entry name" value="DEAD"/>
    <property type="match status" value="1"/>
</dbReference>
<dbReference type="Gene3D" id="2.40.50.140">
    <property type="entry name" value="Nucleic acid-binding proteins"/>
    <property type="match status" value="1"/>
</dbReference>
<dbReference type="EMBL" id="AP013035">
    <property type="protein sequence ID" value="BAT71306.1"/>
    <property type="molecule type" value="Genomic_DNA"/>
</dbReference>
<evidence type="ECO:0000259" key="17">
    <source>
        <dbReference type="PROSITE" id="PS51194"/>
    </source>
</evidence>
<keyword evidence="5 15" id="KW-0378">Hydrolase</keyword>
<dbReference type="AlphaFoldDB" id="A0A0S3QSK4"/>
<dbReference type="SMART" id="SM00487">
    <property type="entry name" value="DEXDc"/>
    <property type="match status" value="1"/>
</dbReference>
<dbReference type="InterPro" id="IPR004609">
    <property type="entry name" value="ATP-dep_DNA_helicase_RecG"/>
</dbReference>
<dbReference type="InterPro" id="IPR011545">
    <property type="entry name" value="DEAD/DEAH_box_helicase_dom"/>
</dbReference>
<dbReference type="CDD" id="cd04488">
    <property type="entry name" value="RecG_wedge_OBF"/>
    <property type="match status" value="1"/>
</dbReference>
<dbReference type="SUPFAM" id="SSF50249">
    <property type="entry name" value="Nucleic acid-binding proteins"/>
    <property type="match status" value="1"/>
</dbReference>
<evidence type="ECO:0000256" key="1">
    <source>
        <dbReference type="ARBA" id="ARBA00007504"/>
    </source>
</evidence>
<evidence type="ECO:0000256" key="13">
    <source>
        <dbReference type="ARBA" id="ARBA00034808"/>
    </source>
</evidence>
<dbReference type="GO" id="GO:0016887">
    <property type="term" value="F:ATP hydrolysis activity"/>
    <property type="evidence" value="ECO:0007669"/>
    <property type="project" value="RHEA"/>
</dbReference>
<dbReference type="PROSITE" id="PS51194">
    <property type="entry name" value="HELICASE_CTER"/>
    <property type="match status" value="1"/>
</dbReference>
<accession>A0A0S3QSK4</accession>
<dbReference type="OrthoDB" id="9804325at2"/>
<dbReference type="CDD" id="cd17992">
    <property type="entry name" value="DEXHc_RecG"/>
    <property type="match status" value="1"/>
</dbReference>
<evidence type="ECO:0000256" key="8">
    <source>
        <dbReference type="ARBA" id="ARBA00023125"/>
    </source>
</evidence>
<dbReference type="InterPro" id="IPR001650">
    <property type="entry name" value="Helicase_C-like"/>
</dbReference>
<keyword evidence="19" id="KW-1185">Reference proteome</keyword>
<evidence type="ECO:0000256" key="6">
    <source>
        <dbReference type="ARBA" id="ARBA00022806"/>
    </source>
</evidence>
<dbReference type="Proteomes" id="UP000063234">
    <property type="component" value="Chromosome"/>
</dbReference>
<evidence type="ECO:0000256" key="12">
    <source>
        <dbReference type="ARBA" id="ARBA00034617"/>
    </source>
</evidence>
<dbReference type="SMART" id="SM00490">
    <property type="entry name" value="HELICc"/>
    <property type="match status" value="2"/>
</dbReference>
<dbReference type="PATRIC" id="fig|1298851.3.peg.518"/>
<name>A0A0S3QSK4_THET7</name>
<dbReference type="NCBIfam" id="TIGR00643">
    <property type="entry name" value="recG"/>
    <property type="match status" value="1"/>
</dbReference>
<feature type="domain" description="Helicase ATP-binding" evidence="16">
    <location>
        <begin position="284"/>
        <end position="445"/>
    </location>
</feature>
<dbReference type="InterPro" id="IPR045562">
    <property type="entry name" value="RecG_dom3_C"/>
</dbReference>
<keyword evidence="11" id="KW-0413">Isomerase</keyword>
<evidence type="ECO:0000256" key="11">
    <source>
        <dbReference type="ARBA" id="ARBA00023235"/>
    </source>
</evidence>
<keyword evidence="9 15" id="KW-0233">DNA recombination</keyword>
<evidence type="ECO:0000256" key="7">
    <source>
        <dbReference type="ARBA" id="ARBA00022840"/>
    </source>
</evidence>
<dbReference type="KEGG" id="ttk:TST_0499"/>
<dbReference type="InterPro" id="IPR047112">
    <property type="entry name" value="RecG/Mfd"/>
</dbReference>
<dbReference type="NCBIfam" id="NF008168">
    <property type="entry name" value="PRK10917.2-2"/>
    <property type="match status" value="1"/>
</dbReference>
<dbReference type="Pfam" id="PF19833">
    <property type="entry name" value="RecG_dom3_C"/>
    <property type="match status" value="1"/>
</dbReference>
<evidence type="ECO:0000256" key="3">
    <source>
        <dbReference type="ARBA" id="ARBA00022741"/>
    </source>
</evidence>
<keyword evidence="3 15" id="KW-0547">Nucleotide-binding</keyword>
<evidence type="ECO:0000256" key="14">
    <source>
        <dbReference type="ARBA" id="ARBA00048988"/>
    </source>
</evidence>
<dbReference type="GO" id="GO:0006310">
    <property type="term" value="P:DNA recombination"/>
    <property type="evidence" value="ECO:0007669"/>
    <property type="project" value="UniProtKB-UniRule"/>
</dbReference>
<dbReference type="Pfam" id="PF17191">
    <property type="entry name" value="RecG_wedge"/>
    <property type="match status" value="1"/>
</dbReference>
<dbReference type="PROSITE" id="PS51192">
    <property type="entry name" value="HELICASE_ATP_BIND_1"/>
    <property type="match status" value="1"/>
</dbReference>
<dbReference type="RefSeq" id="WP_068549228.1">
    <property type="nucleotide sequence ID" value="NZ_AP013035.1"/>
</dbReference>
<dbReference type="GO" id="GO:0003677">
    <property type="term" value="F:DNA binding"/>
    <property type="evidence" value="ECO:0007669"/>
    <property type="project" value="UniProtKB-KW"/>
</dbReference>
<evidence type="ECO:0000256" key="15">
    <source>
        <dbReference type="RuleBase" id="RU363016"/>
    </source>
</evidence>
<feature type="domain" description="Helicase C-terminal" evidence="17">
    <location>
        <begin position="464"/>
        <end position="625"/>
    </location>
</feature>
<dbReference type="Gene3D" id="3.40.50.300">
    <property type="entry name" value="P-loop containing nucleotide triphosphate hydrolases"/>
    <property type="match status" value="2"/>
</dbReference>
<dbReference type="PANTHER" id="PTHR47964:SF1">
    <property type="entry name" value="ATP-DEPENDENT DNA HELICASE HOMOLOG RECG, CHLOROPLASTIC"/>
    <property type="match status" value="1"/>
</dbReference>
<dbReference type="SUPFAM" id="SSF52540">
    <property type="entry name" value="P-loop containing nucleoside triphosphate hydrolases"/>
    <property type="match status" value="2"/>
</dbReference>
<comment type="catalytic activity">
    <reaction evidence="14 15">
        <text>ATP + H2O = ADP + phosphate + H(+)</text>
        <dbReference type="Rhea" id="RHEA:13065"/>
        <dbReference type="ChEBI" id="CHEBI:15377"/>
        <dbReference type="ChEBI" id="CHEBI:15378"/>
        <dbReference type="ChEBI" id="CHEBI:30616"/>
        <dbReference type="ChEBI" id="CHEBI:43474"/>
        <dbReference type="ChEBI" id="CHEBI:456216"/>
        <dbReference type="EC" id="5.6.2.4"/>
    </reaction>
</comment>
<dbReference type="PANTHER" id="PTHR47964">
    <property type="entry name" value="ATP-DEPENDENT DNA HELICASE HOMOLOG RECG, CHLOROPLASTIC"/>
    <property type="match status" value="1"/>
</dbReference>
<evidence type="ECO:0000256" key="9">
    <source>
        <dbReference type="ARBA" id="ARBA00023172"/>
    </source>
</evidence>
<keyword evidence="7 15" id="KW-0067">ATP-binding</keyword>
<comment type="similarity">
    <text evidence="1 15">Belongs to the helicase family. RecG subfamily.</text>
</comment>
<keyword evidence="6 15" id="KW-0347">Helicase</keyword>
<dbReference type="InterPro" id="IPR014001">
    <property type="entry name" value="Helicase_ATP-bd"/>
</dbReference>
<proteinExistence type="inferred from homology"/>
<gene>
    <name evidence="18" type="primary">recG</name>
    <name evidence="18" type="ORF">TST_0499</name>
</gene>
<dbReference type="InterPro" id="IPR027417">
    <property type="entry name" value="P-loop_NTPase"/>
</dbReference>
<evidence type="ECO:0000256" key="5">
    <source>
        <dbReference type="ARBA" id="ARBA00022801"/>
    </source>
</evidence>
<comment type="function">
    <text evidence="15">Plays a critical role in recombination and DNA repair. Helps process Holliday junction intermediates to mature products by catalyzing branch migration. Has replication fork regression activity, unwinds stalled or blocked replication forks to make a HJ that can be resolved. Has a DNA unwinding activity characteristic of a DNA helicase with 3'-5' polarity.</text>
</comment>
<evidence type="ECO:0000256" key="2">
    <source>
        <dbReference type="ARBA" id="ARBA00017846"/>
    </source>
</evidence>
<dbReference type="NCBIfam" id="NF008165">
    <property type="entry name" value="PRK10917.1-3"/>
    <property type="match status" value="1"/>
</dbReference>
<evidence type="ECO:0000313" key="18">
    <source>
        <dbReference type="EMBL" id="BAT71306.1"/>
    </source>
</evidence>
<dbReference type="GO" id="GO:0006281">
    <property type="term" value="P:DNA repair"/>
    <property type="evidence" value="ECO:0007669"/>
    <property type="project" value="UniProtKB-UniRule"/>
</dbReference>
<dbReference type="GO" id="GO:0005524">
    <property type="term" value="F:ATP binding"/>
    <property type="evidence" value="ECO:0007669"/>
    <property type="project" value="UniProtKB-KW"/>
</dbReference>
<keyword evidence="4 15" id="KW-0227">DNA damage</keyword>
<evidence type="ECO:0000259" key="16">
    <source>
        <dbReference type="PROSITE" id="PS51192"/>
    </source>
</evidence>
<reference evidence="19" key="1">
    <citation type="journal article" date="2018" name="Science">
        <title>A primordial and reversible TCA cycle in a facultatively chemolithoautotrophic thermophile.</title>
        <authorList>
            <person name="Nunoura T."/>
            <person name="Chikaraishi Y."/>
            <person name="Izaki R."/>
            <person name="Suwa T."/>
            <person name="Sato T."/>
            <person name="Harada T."/>
            <person name="Mori K."/>
            <person name="Kato Y."/>
            <person name="Miyazaki M."/>
            <person name="Shimamura S."/>
            <person name="Yanagawa K."/>
            <person name="Shuto A."/>
            <person name="Ohkouchi N."/>
            <person name="Fujita N."/>
            <person name="Takaki Y."/>
            <person name="Atomi H."/>
            <person name="Takai K."/>
        </authorList>
    </citation>
    <scope>NUCLEOTIDE SEQUENCE [LARGE SCALE GENOMIC DNA]</scope>
    <source>
        <strain evidence="19">DSM 17441 / JCM 13301 / NBRC 103674 / ABI70S6</strain>
    </source>
</reference>
<evidence type="ECO:0000256" key="4">
    <source>
        <dbReference type="ARBA" id="ARBA00022763"/>
    </source>
</evidence>
<comment type="catalytic activity">
    <reaction evidence="12 15">
        <text>Couples ATP hydrolysis with the unwinding of duplex DNA by translocating in the 3'-5' direction.</text>
        <dbReference type="EC" id="5.6.2.4"/>
    </reaction>
</comment>
<sequence>MKLFDFLATDIQFVKGVGPSRAKALRKAGVKTLEDMLYFLPKDYEDRRNIKKIAQLKPGKRAVFIGEVWTKQVVEKRTSIFEVIFRDETGVVKAKWFHFKKHAFERRFKEGKKFLVVGDVRYNRYERCLEVVHPETRDYELVDLNEFRRVVPVYPFVEGLGQKTIEKIVANCINEVDKVYEEYIPSKVLNNLGLVSLPDAFRILHFAEDDLEKLKERKSRGHFRLIFEEFFIIQVALALKKVGVKQQKGISFNVKSEKLCAFLENLPFELTNAQKRVLKEILQDMASDKPMNRLLQGDVGSGKTVVAVAAAVVAVDNGYQVAVMAPTEILAEQHYRNIREMVKGLGIQVGLLTSSTPKGEREVVLRRVANGDLDILVGTHALIQEGVNFKKLGFAIIDEQHRFGVLQRKLLREKGKNCDLLVMTATPIPRTLALTVYGDLDVSVIDEMPKGRQPIITRVITPKDREKAYAFIEKQLEKGRQAYIVFPLIEESEKLQLPSVLEMYPVIAQRFSKFKVGLLHGRMSGQEKEEVMRRFKEGEIQVLVSTTVIEVGIDVPNATVMLIEGAERFGLSQLHQLRGRVGRGEHKSYCLLMMSGERANANSYMRLKVLEETADGFKIAEADLKFRGPGELLGVRQSGLPDFRVADLLKDRDILEEAKKQAEEIVNDDPLLMKPENRLLRQVLEVKGVLKKLAFTEAG</sequence>
<dbReference type="STRING" id="1298851.TST_0499"/>
<organism evidence="18 19">
    <name type="scientific">Thermosulfidibacter takaii (strain DSM 17441 / JCM 13301 / NBRC 103674 / ABI70S6)</name>
    <dbReference type="NCBI Taxonomy" id="1298851"/>
    <lineage>
        <taxon>Bacteria</taxon>
        <taxon>Pseudomonadati</taxon>
        <taxon>Thermosulfidibacterota</taxon>
        <taxon>Thermosulfidibacteria</taxon>
        <taxon>Thermosulfidibacterales</taxon>
        <taxon>Thermosulfidibacteraceae</taxon>
    </lineage>
</organism>
<dbReference type="EC" id="5.6.2.4" evidence="13 15"/>
<dbReference type="GO" id="GO:0043138">
    <property type="term" value="F:3'-5' DNA helicase activity"/>
    <property type="evidence" value="ECO:0007669"/>
    <property type="project" value="UniProtKB-EC"/>
</dbReference>
<protein>
    <recommendedName>
        <fullName evidence="2 15">ATP-dependent DNA helicase RecG</fullName>
        <ecNumber evidence="13 15">5.6.2.4</ecNumber>
    </recommendedName>
</protein>
<dbReference type="InterPro" id="IPR033454">
    <property type="entry name" value="RecG_wedge"/>
</dbReference>
<dbReference type="Pfam" id="PF00271">
    <property type="entry name" value="Helicase_C"/>
    <property type="match status" value="1"/>
</dbReference>
<evidence type="ECO:0000313" key="19">
    <source>
        <dbReference type="Proteomes" id="UP000063234"/>
    </source>
</evidence>